<name>A0AAE1CLJ6_9GAST</name>
<organism evidence="14 15">
    <name type="scientific">Elysia crispata</name>
    <name type="common">lettuce slug</name>
    <dbReference type="NCBI Taxonomy" id="231223"/>
    <lineage>
        <taxon>Eukaryota</taxon>
        <taxon>Metazoa</taxon>
        <taxon>Spiralia</taxon>
        <taxon>Lophotrochozoa</taxon>
        <taxon>Mollusca</taxon>
        <taxon>Gastropoda</taxon>
        <taxon>Heterobranchia</taxon>
        <taxon>Euthyneura</taxon>
        <taxon>Panpulmonata</taxon>
        <taxon>Sacoglossa</taxon>
        <taxon>Placobranchoidea</taxon>
        <taxon>Plakobranchidae</taxon>
        <taxon>Elysia</taxon>
    </lineage>
</organism>
<comment type="similarity">
    <text evidence="11">Belongs to the LRRCC1 family.</text>
</comment>
<comment type="caution">
    <text evidence="14">The sequence shown here is derived from an EMBL/GenBank/DDBJ whole genome shotgun (WGS) entry which is preliminary data.</text>
</comment>
<evidence type="ECO:0000256" key="4">
    <source>
        <dbReference type="ARBA" id="ARBA00022618"/>
    </source>
</evidence>
<keyword evidence="7" id="KW-0175">Coiled coil</keyword>
<evidence type="ECO:0000256" key="11">
    <source>
        <dbReference type="ARBA" id="ARBA00061329"/>
    </source>
</evidence>
<dbReference type="PRINTS" id="PR00019">
    <property type="entry name" value="LEURICHRPT"/>
</dbReference>
<keyword evidence="2" id="KW-0963">Cytoplasm</keyword>
<evidence type="ECO:0000256" key="2">
    <source>
        <dbReference type="ARBA" id="ARBA00022490"/>
    </source>
</evidence>
<dbReference type="SMART" id="SM00365">
    <property type="entry name" value="LRR_SD22"/>
    <property type="match status" value="4"/>
</dbReference>
<feature type="compositionally biased region" description="Basic and acidic residues" evidence="13">
    <location>
        <begin position="219"/>
        <end position="232"/>
    </location>
</feature>
<gene>
    <name evidence="14" type="ORF">RRG08_028790</name>
</gene>
<evidence type="ECO:0000256" key="3">
    <source>
        <dbReference type="ARBA" id="ARBA00022614"/>
    </source>
</evidence>
<dbReference type="GO" id="GO:0005814">
    <property type="term" value="C:centriole"/>
    <property type="evidence" value="ECO:0007669"/>
    <property type="project" value="UniProtKB-SubCell"/>
</dbReference>
<protein>
    <recommendedName>
        <fullName evidence="12">Leucine-rich repeat and coiled-coil domain-containing protein 1</fullName>
    </recommendedName>
</protein>
<keyword evidence="9" id="KW-0131">Cell cycle</keyword>
<dbReference type="PROSITE" id="PS51450">
    <property type="entry name" value="LRR"/>
    <property type="match status" value="4"/>
</dbReference>
<evidence type="ECO:0000256" key="5">
    <source>
        <dbReference type="ARBA" id="ARBA00022737"/>
    </source>
</evidence>
<dbReference type="Pfam" id="PF12799">
    <property type="entry name" value="LRR_4"/>
    <property type="match status" value="1"/>
</dbReference>
<evidence type="ECO:0000256" key="9">
    <source>
        <dbReference type="ARBA" id="ARBA00023306"/>
    </source>
</evidence>
<evidence type="ECO:0000256" key="8">
    <source>
        <dbReference type="ARBA" id="ARBA00023212"/>
    </source>
</evidence>
<proteinExistence type="inferred from homology"/>
<keyword evidence="6" id="KW-0498">Mitosis</keyword>
<dbReference type="Proteomes" id="UP001283361">
    <property type="component" value="Unassembled WGS sequence"/>
</dbReference>
<reference evidence="14" key="1">
    <citation type="journal article" date="2023" name="G3 (Bethesda)">
        <title>A reference genome for the long-term kleptoplast-retaining sea slug Elysia crispata morphotype clarki.</title>
        <authorList>
            <person name="Eastman K.E."/>
            <person name="Pendleton A.L."/>
            <person name="Shaikh M.A."/>
            <person name="Suttiyut T."/>
            <person name="Ogas R."/>
            <person name="Tomko P."/>
            <person name="Gavelis G."/>
            <person name="Widhalm J.R."/>
            <person name="Wisecaver J.H."/>
        </authorList>
    </citation>
    <scope>NUCLEOTIDE SEQUENCE</scope>
    <source>
        <strain evidence="14">ECLA1</strain>
    </source>
</reference>
<dbReference type="InterPro" id="IPR025875">
    <property type="entry name" value="Leu-rich_rpt_4"/>
</dbReference>
<evidence type="ECO:0000256" key="6">
    <source>
        <dbReference type="ARBA" id="ARBA00022776"/>
    </source>
</evidence>
<dbReference type="SUPFAM" id="SSF52075">
    <property type="entry name" value="Outer arm dynein light chain 1"/>
    <property type="match status" value="1"/>
</dbReference>
<dbReference type="SMART" id="SM00369">
    <property type="entry name" value="LRR_TYP"/>
    <property type="match status" value="3"/>
</dbReference>
<dbReference type="PANTHER" id="PTHR15454:SF34">
    <property type="entry name" value="LEUCINE-RICH REPEAT AND COILED-COIL DOMAIN-CONTAINING PROTEIN 1"/>
    <property type="match status" value="1"/>
</dbReference>
<feature type="compositionally biased region" description="Basic and acidic residues" evidence="13">
    <location>
        <begin position="325"/>
        <end position="334"/>
    </location>
</feature>
<sequence length="380" mass="41533">MASVTPLNSSKHLSLIDAGVSNIWSLSLPGHLENLNLHGNYIRHISNLSHLSRLKNLDLSANQIAAIDGLDSLVCLQTLNLSCNLITSLDGLPSLRSLQRLNLSYNQIDNLDGLEAFSGPSFKLSYVALHGNKLRDVRHVAQSLNGVKSLKHLVLSQDGSGNPLCHNQGYVAILWTQMPHLDTINDMDQNGRLSKEVDSVATIPGLEAYLDFLLSSRDKETKSEQKDPEKKSTSLITPKIDAVMEQFKQRYLQESSSSSFDQDVAPSAKNVQKIPSERAIFEMAADANFSGKTRLDESASSGEDIEPVKETAKSYARHTSGFKTTDGKTKDVQAKSKKIRMCTPSSNWGSSLNSSMMNAGLDQEGTNILSPIRGLVLDVP</sequence>
<evidence type="ECO:0000256" key="10">
    <source>
        <dbReference type="ARBA" id="ARBA00054059"/>
    </source>
</evidence>
<dbReference type="InterPro" id="IPR003591">
    <property type="entry name" value="Leu-rich_rpt_typical-subtyp"/>
</dbReference>
<evidence type="ECO:0000256" key="1">
    <source>
        <dbReference type="ARBA" id="ARBA00004114"/>
    </source>
</evidence>
<dbReference type="GO" id="GO:0005737">
    <property type="term" value="C:cytoplasm"/>
    <property type="evidence" value="ECO:0007669"/>
    <property type="project" value="TreeGrafter"/>
</dbReference>
<comment type="subcellular location">
    <subcellularLocation>
        <location evidence="1">Cytoplasm</location>
        <location evidence="1">Cytoskeleton</location>
        <location evidence="1">Microtubule organizing center</location>
        <location evidence="1">Centrosome</location>
        <location evidence="1">Centriole</location>
    </subcellularLocation>
</comment>
<keyword evidence="15" id="KW-1185">Reference proteome</keyword>
<dbReference type="AlphaFoldDB" id="A0AAE1CLJ6"/>
<keyword evidence="5" id="KW-0677">Repeat</keyword>
<dbReference type="InterPro" id="IPR032675">
    <property type="entry name" value="LRR_dom_sf"/>
</dbReference>
<dbReference type="GO" id="GO:0051301">
    <property type="term" value="P:cell division"/>
    <property type="evidence" value="ECO:0007669"/>
    <property type="project" value="UniProtKB-KW"/>
</dbReference>
<comment type="function">
    <text evidence="10">Required for the organization of the mitotic spindle. Maintains the structural integrity of centrosomes during mitosis.</text>
</comment>
<evidence type="ECO:0000313" key="15">
    <source>
        <dbReference type="Proteomes" id="UP001283361"/>
    </source>
</evidence>
<evidence type="ECO:0000256" key="13">
    <source>
        <dbReference type="SAM" id="MobiDB-lite"/>
    </source>
</evidence>
<keyword evidence="4" id="KW-0132">Cell division</keyword>
<accession>A0AAE1CLJ6</accession>
<dbReference type="FunFam" id="3.80.10.10:FF:000148">
    <property type="entry name" value="Leucine rich repeat and coiled-coil centrosomal protein 1"/>
    <property type="match status" value="1"/>
</dbReference>
<dbReference type="InterPro" id="IPR001611">
    <property type="entry name" value="Leu-rich_rpt"/>
</dbReference>
<feature type="region of interest" description="Disordered" evidence="13">
    <location>
        <begin position="313"/>
        <end position="338"/>
    </location>
</feature>
<keyword evidence="3" id="KW-0433">Leucine-rich repeat</keyword>
<evidence type="ECO:0000256" key="12">
    <source>
        <dbReference type="ARBA" id="ARBA00067351"/>
    </source>
</evidence>
<evidence type="ECO:0000313" key="14">
    <source>
        <dbReference type="EMBL" id="KAK3709754.1"/>
    </source>
</evidence>
<keyword evidence="8" id="KW-0206">Cytoskeleton</keyword>
<dbReference type="Gene3D" id="3.80.10.10">
    <property type="entry name" value="Ribonuclease Inhibitor"/>
    <property type="match status" value="2"/>
</dbReference>
<dbReference type="PANTHER" id="PTHR15454">
    <property type="entry name" value="NISCHARIN RELATED"/>
    <property type="match status" value="1"/>
</dbReference>
<feature type="region of interest" description="Disordered" evidence="13">
    <location>
        <begin position="219"/>
        <end position="238"/>
    </location>
</feature>
<dbReference type="EMBL" id="JAWDGP010007653">
    <property type="protein sequence ID" value="KAK3709754.1"/>
    <property type="molecule type" value="Genomic_DNA"/>
</dbReference>
<evidence type="ECO:0000256" key="7">
    <source>
        <dbReference type="ARBA" id="ARBA00023054"/>
    </source>
</evidence>